<organism evidence="1 2">
    <name type="scientific">Nonomuraea phyllanthi</name>
    <dbReference type="NCBI Taxonomy" id="2219224"/>
    <lineage>
        <taxon>Bacteria</taxon>
        <taxon>Bacillati</taxon>
        <taxon>Actinomycetota</taxon>
        <taxon>Actinomycetes</taxon>
        <taxon>Streptosporangiales</taxon>
        <taxon>Streptosporangiaceae</taxon>
        <taxon>Nonomuraea</taxon>
    </lineage>
</organism>
<dbReference type="InterPro" id="IPR011989">
    <property type="entry name" value="ARM-like"/>
</dbReference>
<evidence type="ECO:0000313" key="1">
    <source>
        <dbReference type="EMBL" id="KAB8188927.1"/>
    </source>
</evidence>
<comment type="caution">
    <text evidence="1">The sequence shown here is derived from an EMBL/GenBank/DDBJ whole genome shotgun (WGS) entry which is preliminary data.</text>
</comment>
<dbReference type="OrthoDB" id="292843at2"/>
<dbReference type="Proteomes" id="UP000312512">
    <property type="component" value="Unassembled WGS sequence"/>
</dbReference>
<name>A0A5C4VHC9_9ACTN</name>
<dbReference type="Gene3D" id="1.25.10.10">
    <property type="entry name" value="Leucine-rich Repeat Variant"/>
    <property type="match status" value="2"/>
</dbReference>
<reference evidence="1 2" key="1">
    <citation type="submission" date="2019-10" db="EMBL/GenBank/DDBJ databases">
        <title>Nonomuraea sp. nov., isolated from Phyllanthus amarus.</title>
        <authorList>
            <person name="Klykleung N."/>
            <person name="Tanasupawat S."/>
        </authorList>
    </citation>
    <scope>NUCLEOTIDE SEQUENCE [LARGE SCALE GENOMIC DNA]</scope>
    <source>
        <strain evidence="1 2">PA1-10</strain>
    </source>
</reference>
<sequence length="740" mass="79116">MSVAFGRISVMAHELDPFAGLGDVRWSRMRHAYGPATEVPELLRGLADPDPAARETALDGMYGAVHHQGDVYPCTLAAIPFLLRIAAASDLPGRAEVVKLLASIASAEDPTELTGPYKKANRTVTAAWPLWERLLGDPDPRVREAVAGLLAACVDGPRAAVTSLTGRLGDEDDPGVRETIVRTVAALCRRQRGAAGVPGGADDVPGGTEEVAGGAEGVRDWLGRVLAMEAEPQVRLVALAELASLGGGPAVEVGEALELLTALYETGTPPAAPPADFETPTLIGALRRAREERDAGRRAPRAGELVHTVSEGLGERVGDRVRLLTALLRSPDWECQVDAMGPAHVLVANWRGDYAGLVSALGERVLGERARGERPLGGRGRGRPGAVVMSRAVGVLDALGELAAPAADALAEVLAATERRVADHTRLEDAEPPWVIEWPRDQPTVSPALHALSGTGDERALPMLAWALERERMPRDVAQLVGRFGPRAAPLLPLLRRRLRDLPAEQPHDHRHDSICWALSRVGPRAAEALPDLLGQPVTEGWLAAVGAIGPGASVYEPILREAAASPERRLAMRAARALWLVTGDVGVAVAVADRYLGGDNPYAVREAADLLGCLAPAMAERERAAKPRITLLRRLARRKDRYGWVPLAAARALFRLTGDPEAALPVPARVWELNRHTRTEAAELCAELQRAAVDARPLLEAELGRARRHNASDDGYGSAQVVDDEKLLRRCREALDAMS</sequence>
<dbReference type="SUPFAM" id="SSF48371">
    <property type="entry name" value="ARM repeat"/>
    <property type="match status" value="1"/>
</dbReference>
<dbReference type="EMBL" id="VDLX02000022">
    <property type="protein sequence ID" value="KAB8188927.1"/>
    <property type="molecule type" value="Genomic_DNA"/>
</dbReference>
<proteinExistence type="predicted"/>
<dbReference type="InterPro" id="IPR016024">
    <property type="entry name" value="ARM-type_fold"/>
</dbReference>
<keyword evidence="2" id="KW-1185">Reference proteome</keyword>
<evidence type="ECO:0000313" key="2">
    <source>
        <dbReference type="Proteomes" id="UP000312512"/>
    </source>
</evidence>
<protein>
    <recommendedName>
        <fullName evidence="3">HEAT repeat domain-containing protein</fullName>
    </recommendedName>
</protein>
<evidence type="ECO:0008006" key="3">
    <source>
        <dbReference type="Google" id="ProtNLM"/>
    </source>
</evidence>
<dbReference type="AlphaFoldDB" id="A0A5C4VHC9"/>
<accession>A0A5C4VHC9</accession>
<gene>
    <name evidence="1" type="ORF">FH608_041300</name>
</gene>